<proteinExistence type="predicted"/>
<sequence>MARKISKSRAAIAAAPFFKKRNLGRVGILIGYRAALINELVNFFQFVFFMCRENRHESISACPVLIDEFMNITKIIAAATRDYEVPIALLETNKIRQMSKMFIQVVLRDRVKSLTKSWEKTMDSRSLDQCLMSASNKVKVLDGDDPLTE</sequence>
<accession>A0ABQ7LEU2</accession>
<reference evidence="1 2" key="1">
    <citation type="submission" date="2021-03" db="EMBL/GenBank/DDBJ databases">
        <authorList>
            <person name="King G.J."/>
            <person name="Bancroft I."/>
            <person name="Baten A."/>
            <person name="Bloomfield J."/>
            <person name="Borpatragohain P."/>
            <person name="He Z."/>
            <person name="Irish N."/>
            <person name="Irwin J."/>
            <person name="Liu K."/>
            <person name="Mauleon R.P."/>
            <person name="Moore J."/>
            <person name="Morris R."/>
            <person name="Ostergaard L."/>
            <person name="Wang B."/>
            <person name="Wells R."/>
        </authorList>
    </citation>
    <scope>NUCLEOTIDE SEQUENCE [LARGE SCALE GENOMIC DNA]</scope>
    <source>
        <strain evidence="1">R-o-18</strain>
        <tissue evidence="1">Leaf</tissue>
    </source>
</reference>
<gene>
    <name evidence="1" type="primary">A09g505670.1_BraROA</name>
    <name evidence="1" type="ORF">IGI04_035236</name>
</gene>
<comment type="caution">
    <text evidence="1">The sequence shown here is derived from an EMBL/GenBank/DDBJ whole genome shotgun (WGS) entry which is preliminary data.</text>
</comment>
<protein>
    <submittedName>
        <fullName evidence="1">Uncharacterized protein</fullName>
    </submittedName>
</protein>
<evidence type="ECO:0000313" key="2">
    <source>
        <dbReference type="Proteomes" id="UP000823674"/>
    </source>
</evidence>
<keyword evidence="2" id="KW-1185">Reference proteome</keyword>
<dbReference type="EMBL" id="JADBGQ010000008">
    <property type="protein sequence ID" value="KAG5383766.1"/>
    <property type="molecule type" value="Genomic_DNA"/>
</dbReference>
<evidence type="ECO:0000313" key="1">
    <source>
        <dbReference type="EMBL" id="KAG5383766.1"/>
    </source>
</evidence>
<dbReference type="Proteomes" id="UP000823674">
    <property type="component" value="Chromosome A09"/>
</dbReference>
<organism evidence="1 2">
    <name type="scientific">Brassica rapa subsp. trilocularis</name>
    <dbReference type="NCBI Taxonomy" id="1813537"/>
    <lineage>
        <taxon>Eukaryota</taxon>
        <taxon>Viridiplantae</taxon>
        <taxon>Streptophyta</taxon>
        <taxon>Embryophyta</taxon>
        <taxon>Tracheophyta</taxon>
        <taxon>Spermatophyta</taxon>
        <taxon>Magnoliopsida</taxon>
        <taxon>eudicotyledons</taxon>
        <taxon>Gunneridae</taxon>
        <taxon>Pentapetalae</taxon>
        <taxon>rosids</taxon>
        <taxon>malvids</taxon>
        <taxon>Brassicales</taxon>
        <taxon>Brassicaceae</taxon>
        <taxon>Brassiceae</taxon>
        <taxon>Brassica</taxon>
    </lineage>
</organism>
<name>A0ABQ7LEU2_BRACM</name>